<evidence type="ECO:0000313" key="3">
    <source>
        <dbReference type="Proteomes" id="UP000198870"/>
    </source>
</evidence>
<evidence type="ECO:0000313" key="2">
    <source>
        <dbReference type="EMBL" id="SCX76792.1"/>
    </source>
</evidence>
<dbReference type="Proteomes" id="UP000198870">
    <property type="component" value="Unassembled WGS sequence"/>
</dbReference>
<protein>
    <submittedName>
        <fullName evidence="2">Uncharacterized protein</fullName>
    </submittedName>
</protein>
<dbReference type="EMBL" id="FMUX01000001">
    <property type="protein sequence ID" value="SCX76792.1"/>
    <property type="molecule type" value="Genomic_DNA"/>
</dbReference>
<dbReference type="AlphaFoldDB" id="A0A1G5AFY9"/>
<organism evidence="2 3">
    <name type="scientific">Desulfoluna spongiiphila</name>
    <dbReference type="NCBI Taxonomy" id="419481"/>
    <lineage>
        <taxon>Bacteria</taxon>
        <taxon>Pseudomonadati</taxon>
        <taxon>Thermodesulfobacteriota</taxon>
        <taxon>Desulfobacteria</taxon>
        <taxon>Desulfobacterales</taxon>
        <taxon>Desulfolunaceae</taxon>
        <taxon>Desulfoluna</taxon>
    </lineage>
</organism>
<sequence>MLHVRYPDSNHVPRNPPTNRTPSDRETCMIEVNQERRINRSTNQREALNNLLDYTRLKGGFSHALIVDDDGELVACSTPAGNAATIGPMAWVLQRAATTLSGPVDFTQAETVIIQVSEGNSLACHFIRGRITGAILATGEGKLPPSTEKILAGAAESYLRIMTKR</sequence>
<name>A0A1G5AFY9_9BACT</name>
<gene>
    <name evidence="2" type="ORF">SAMN05216233_101150</name>
</gene>
<accession>A0A1G5AFY9</accession>
<reference evidence="2 3" key="1">
    <citation type="submission" date="2016-10" db="EMBL/GenBank/DDBJ databases">
        <authorList>
            <person name="de Groot N.N."/>
        </authorList>
    </citation>
    <scope>NUCLEOTIDE SEQUENCE [LARGE SCALE GENOMIC DNA]</scope>
    <source>
        <strain evidence="2 3">AA1</strain>
    </source>
</reference>
<keyword evidence="3" id="KW-1185">Reference proteome</keyword>
<proteinExistence type="predicted"/>
<dbReference type="STRING" id="419481.SAMN05216233_101150"/>
<dbReference type="SUPFAM" id="SSF103196">
    <property type="entry name" value="Roadblock/LC7 domain"/>
    <property type="match status" value="1"/>
</dbReference>
<feature type="region of interest" description="Disordered" evidence="1">
    <location>
        <begin position="1"/>
        <end position="24"/>
    </location>
</feature>
<evidence type="ECO:0000256" key="1">
    <source>
        <dbReference type="SAM" id="MobiDB-lite"/>
    </source>
</evidence>